<comment type="caution">
    <text evidence="6">The sequence shown here is derived from an EMBL/GenBank/DDBJ whole genome shotgun (WGS) entry which is preliminary data.</text>
</comment>
<dbReference type="Pfam" id="PF00440">
    <property type="entry name" value="TetR_N"/>
    <property type="match status" value="1"/>
</dbReference>
<protein>
    <recommendedName>
        <fullName evidence="5">HTH tetR-type domain-containing protein</fullName>
    </recommendedName>
</protein>
<evidence type="ECO:0000256" key="2">
    <source>
        <dbReference type="ARBA" id="ARBA00023125"/>
    </source>
</evidence>
<dbReference type="AlphaFoldDB" id="A0A918CXF3"/>
<dbReference type="GO" id="GO:0000976">
    <property type="term" value="F:transcription cis-regulatory region binding"/>
    <property type="evidence" value="ECO:0007669"/>
    <property type="project" value="TreeGrafter"/>
</dbReference>
<evidence type="ECO:0000313" key="6">
    <source>
        <dbReference type="EMBL" id="GGN45111.1"/>
    </source>
</evidence>
<keyword evidence="7" id="KW-1185">Reference proteome</keyword>
<keyword evidence="3" id="KW-0804">Transcription</keyword>
<dbReference type="Gene3D" id="1.10.357.10">
    <property type="entry name" value="Tetracycline Repressor, domain 2"/>
    <property type="match status" value="1"/>
</dbReference>
<dbReference type="EMBL" id="BMML01000045">
    <property type="protein sequence ID" value="GGN45111.1"/>
    <property type="molecule type" value="Genomic_DNA"/>
</dbReference>
<keyword evidence="2 4" id="KW-0238">DNA-binding</keyword>
<evidence type="ECO:0000256" key="1">
    <source>
        <dbReference type="ARBA" id="ARBA00023015"/>
    </source>
</evidence>
<name>A0A918CXF3_9ACTN</name>
<dbReference type="PROSITE" id="PS50977">
    <property type="entry name" value="HTH_TETR_2"/>
    <property type="match status" value="1"/>
</dbReference>
<dbReference type="Proteomes" id="UP000653411">
    <property type="component" value="Unassembled WGS sequence"/>
</dbReference>
<dbReference type="InterPro" id="IPR050109">
    <property type="entry name" value="HTH-type_TetR-like_transc_reg"/>
</dbReference>
<organism evidence="6 7">
    <name type="scientific">Streptomyces fuscichromogenes</name>
    <dbReference type="NCBI Taxonomy" id="1324013"/>
    <lineage>
        <taxon>Bacteria</taxon>
        <taxon>Bacillati</taxon>
        <taxon>Actinomycetota</taxon>
        <taxon>Actinomycetes</taxon>
        <taxon>Kitasatosporales</taxon>
        <taxon>Streptomycetaceae</taxon>
        <taxon>Streptomyces</taxon>
    </lineage>
</organism>
<gene>
    <name evidence="6" type="ORF">GCM10011578_096740</name>
</gene>
<accession>A0A918CXF3</accession>
<sequence length="188" mass="19866">MQDRAQRTRERILDAAAEEFATHGHEGATLQAVADRVGMTKGAVYGHFTSKQAVAATLEAYGALALSALRPDSGAPDPVDTLRRLVGELGTRLRSDIRLRAALRLRASHPALHPPTVLSDLLQRTTETVRAAQQEGAVAADHPPHLIAGCLLTLACAGAGAVAPEELRPHPCDVQEVTDIALKLLNAG</sequence>
<dbReference type="SUPFAM" id="SSF48498">
    <property type="entry name" value="Tetracyclin repressor-like, C-terminal domain"/>
    <property type="match status" value="1"/>
</dbReference>
<evidence type="ECO:0000259" key="5">
    <source>
        <dbReference type="PROSITE" id="PS50977"/>
    </source>
</evidence>
<dbReference type="InterPro" id="IPR036271">
    <property type="entry name" value="Tet_transcr_reg_TetR-rel_C_sf"/>
</dbReference>
<reference evidence="6" key="1">
    <citation type="journal article" date="2014" name="Int. J. Syst. Evol. Microbiol.">
        <title>Complete genome sequence of Corynebacterium casei LMG S-19264T (=DSM 44701T), isolated from a smear-ripened cheese.</title>
        <authorList>
            <consortium name="US DOE Joint Genome Institute (JGI-PGF)"/>
            <person name="Walter F."/>
            <person name="Albersmeier A."/>
            <person name="Kalinowski J."/>
            <person name="Ruckert C."/>
        </authorList>
    </citation>
    <scope>NUCLEOTIDE SEQUENCE</scope>
    <source>
        <strain evidence="6">CGMCC 4.7110</strain>
    </source>
</reference>
<feature type="domain" description="HTH tetR-type" evidence="5">
    <location>
        <begin position="6"/>
        <end position="66"/>
    </location>
</feature>
<evidence type="ECO:0000256" key="3">
    <source>
        <dbReference type="ARBA" id="ARBA00023163"/>
    </source>
</evidence>
<dbReference type="GO" id="GO:0003700">
    <property type="term" value="F:DNA-binding transcription factor activity"/>
    <property type="evidence" value="ECO:0007669"/>
    <property type="project" value="TreeGrafter"/>
</dbReference>
<evidence type="ECO:0000256" key="4">
    <source>
        <dbReference type="PROSITE-ProRule" id="PRU00335"/>
    </source>
</evidence>
<evidence type="ECO:0000313" key="7">
    <source>
        <dbReference type="Proteomes" id="UP000653411"/>
    </source>
</evidence>
<dbReference type="SUPFAM" id="SSF46689">
    <property type="entry name" value="Homeodomain-like"/>
    <property type="match status" value="1"/>
</dbReference>
<feature type="DNA-binding region" description="H-T-H motif" evidence="4">
    <location>
        <begin position="29"/>
        <end position="48"/>
    </location>
</feature>
<dbReference type="RefSeq" id="WP_189269362.1">
    <property type="nucleotide sequence ID" value="NZ_BMML01000045.1"/>
</dbReference>
<keyword evidence="1" id="KW-0805">Transcription regulation</keyword>
<dbReference type="InterPro" id="IPR001647">
    <property type="entry name" value="HTH_TetR"/>
</dbReference>
<dbReference type="PRINTS" id="PR00455">
    <property type="entry name" value="HTHTETR"/>
</dbReference>
<dbReference type="PANTHER" id="PTHR30055">
    <property type="entry name" value="HTH-TYPE TRANSCRIPTIONAL REGULATOR RUTR"/>
    <property type="match status" value="1"/>
</dbReference>
<proteinExistence type="predicted"/>
<dbReference type="InterPro" id="IPR009057">
    <property type="entry name" value="Homeodomain-like_sf"/>
</dbReference>
<reference evidence="6" key="2">
    <citation type="submission" date="2020-09" db="EMBL/GenBank/DDBJ databases">
        <authorList>
            <person name="Sun Q."/>
            <person name="Zhou Y."/>
        </authorList>
    </citation>
    <scope>NUCLEOTIDE SEQUENCE</scope>
    <source>
        <strain evidence="6">CGMCC 4.7110</strain>
    </source>
</reference>
<dbReference type="PANTHER" id="PTHR30055:SF234">
    <property type="entry name" value="HTH-TYPE TRANSCRIPTIONAL REGULATOR BETI"/>
    <property type="match status" value="1"/>
</dbReference>